<dbReference type="InterPro" id="IPR036291">
    <property type="entry name" value="NAD(P)-bd_dom_sf"/>
</dbReference>
<dbReference type="EMBL" id="JARXVQ010000001">
    <property type="protein sequence ID" value="MDH6180774.1"/>
    <property type="molecule type" value="Genomic_DNA"/>
</dbReference>
<dbReference type="SUPFAM" id="SSF51735">
    <property type="entry name" value="NAD(P)-binding Rossmann-fold domains"/>
    <property type="match status" value="1"/>
</dbReference>
<gene>
    <name evidence="3" type="ORF">M2152_000956</name>
</gene>
<evidence type="ECO:0000256" key="2">
    <source>
        <dbReference type="ARBA" id="ARBA00023002"/>
    </source>
</evidence>
<dbReference type="PANTHER" id="PTHR43477">
    <property type="entry name" value="DIHYDROANTICAPSIN 7-DEHYDROGENASE"/>
    <property type="match status" value="1"/>
</dbReference>
<accession>A0ABT6KNN1</accession>
<dbReference type="PRINTS" id="PR00081">
    <property type="entry name" value="GDHRDH"/>
</dbReference>
<organism evidence="3 4">
    <name type="scientific">Antiquaquibacter oligotrophicus</name>
    <dbReference type="NCBI Taxonomy" id="2880260"/>
    <lineage>
        <taxon>Bacteria</taxon>
        <taxon>Bacillati</taxon>
        <taxon>Actinomycetota</taxon>
        <taxon>Actinomycetes</taxon>
        <taxon>Micrococcales</taxon>
        <taxon>Microbacteriaceae</taxon>
        <taxon>Antiquaquibacter</taxon>
    </lineage>
</organism>
<dbReference type="Proteomes" id="UP001160142">
    <property type="component" value="Unassembled WGS sequence"/>
</dbReference>
<dbReference type="Pfam" id="PF13561">
    <property type="entry name" value="adh_short_C2"/>
    <property type="match status" value="1"/>
</dbReference>
<dbReference type="RefSeq" id="WP_322133113.1">
    <property type="nucleotide sequence ID" value="NZ_CP085036.1"/>
</dbReference>
<name>A0ABT6KNN1_9MICO</name>
<dbReference type="PANTHER" id="PTHR43477:SF1">
    <property type="entry name" value="DIHYDROANTICAPSIN 7-DEHYDROGENASE"/>
    <property type="match status" value="1"/>
</dbReference>
<keyword evidence="2" id="KW-0560">Oxidoreductase</keyword>
<reference evidence="3 4" key="1">
    <citation type="submission" date="2023-04" db="EMBL/GenBank/DDBJ databases">
        <title>Genome Encyclopedia of Bacteria and Archaea VI: Functional Genomics of Type Strains.</title>
        <authorList>
            <person name="Whitman W."/>
        </authorList>
    </citation>
    <scope>NUCLEOTIDE SEQUENCE [LARGE SCALE GENOMIC DNA]</scope>
    <source>
        <strain evidence="3 4">SG_E_30_P1</strain>
    </source>
</reference>
<dbReference type="PROSITE" id="PS00061">
    <property type="entry name" value="ADH_SHORT"/>
    <property type="match status" value="1"/>
</dbReference>
<dbReference type="InterPro" id="IPR002347">
    <property type="entry name" value="SDR_fam"/>
</dbReference>
<evidence type="ECO:0000313" key="3">
    <source>
        <dbReference type="EMBL" id="MDH6180774.1"/>
    </source>
</evidence>
<comment type="similarity">
    <text evidence="1">Belongs to the short-chain dehydrogenases/reductases (SDR) family.</text>
</comment>
<dbReference type="InterPro" id="IPR020904">
    <property type="entry name" value="Sc_DH/Rdtase_CS"/>
</dbReference>
<evidence type="ECO:0000313" key="4">
    <source>
        <dbReference type="Proteomes" id="UP001160142"/>
    </source>
</evidence>
<comment type="caution">
    <text evidence="3">The sequence shown here is derived from an EMBL/GenBank/DDBJ whole genome shotgun (WGS) entry which is preliminary data.</text>
</comment>
<dbReference type="PRINTS" id="PR00080">
    <property type="entry name" value="SDRFAMILY"/>
</dbReference>
<proteinExistence type="inferred from homology"/>
<dbReference type="CDD" id="cd05233">
    <property type="entry name" value="SDR_c"/>
    <property type="match status" value="1"/>
</dbReference>
<dbReference type="InterPro" id="IPR051122">
    <property type="entry name" value="SDR_DHRS6-like"/>
</dbReference>
<evidence type="ECO:0000256" key="1">
    <source>
        <dbReference type="ARBA" id="ARBA00006484"/>
    </source>
</evidence>
<protein>
    <submittedName>
        <fullName evidence="3">NAD(P)-dependent dehydrogenase (Short-subunit alcohol dehydrogenase family)</fullName>
    </submittedName>
</protein>
<sequence length="272" mass="28414">MDRLTGKVVVITGASGGLGFAGAELMAREGARLVMAGRSGSVDERASVLRDRGFDVTTHIGDVSNPDDVRAMIETAMKTYGRIDALWNNAGLVDAEWILADTDVVDMSFEHFTKTIEVNTGSVFLGAKYAIPAMIASGGGSIINTSSLQGHAGDTILTAYGTSKAAMNYLTQSIATGFGRKGIRANVIAPGLIPPPSAGTPQPGHRLEAVAAVQMVLDSQLLATVGEPSDVANAAVFLASDESRFITGQTLYVDGGFTAHQPTYADRLRSAH</sequence>
<dbReference type="Gene3D" id="3.40.50.720">
    <property type="entry name" value="NAD(P)-binding Rossmann-like Domain"/>
    <property type="match status" value="1"/>
</dbReference>
<keyword evidence="4" id="KW-1185">Reference proteome</keyword>